<evidence type="ECO:0000313" key="1">
    <source>
        <dbReference type="EMBL" id="GGL90474.1"/>
    </source>
</evidence>
<gene>
    <name evidence="1" type="ORF">GCM10010840_30660</name>
</gene>
<proteinExistence type="predicted"/>
<protein>
    <submittedName>
        <fullName evidence="1">Uncharacterized protein</fullName>
    </submittedName>
</protein>
<name>A0ABQ2GEW7_9DEIO</name>
<evidence type="ECO:0000313" key="2">
    <source>
        <dbReference type="Proteomes" id="UP000639973"/>
    </source>
</evidence>
<dbReference type="Proteomes" id="UP000639973">
    <property type="component" value="Unassembled WGS sequence"/>
</dbReference>
<organism evidence="1 2">
    <name type="scientific">Deinococcus aerolatus</name>
    <dbReference type="NCBI Taxonomy" id="522487"/>
    <lineage>
        <taxon>Bacteria</taxon>
        <taxon>Thermotogati</taxon>
        <taxon>Deinococcota</taxon>
        <taxon>Deinococci</taxon>
        <taxon>Deinococcales</taxon>
        <taxon>Deinococcaceae</taxon>
        <taxon>Deinococcus</taxon>
    </lineage>
</organism>
<comment type="caution">
    <text evidence="1">The sequence shown here is derived from an EMBL/GenBank/DDBJ whole genome shotgun (WGS) entry which is preliminary data.</text>
</comment>
<accession>A0ABQ2GEW7</accession>
<reference evidence="2" key="1">
    <citation type="journal article" date="2019" name="Int. J. Syst. Evol. Microbiol.">
        <title>The Global Catalogue of Microorganisms (GCM) 10K type strain sequencing project: providing services to taxonomists for standard genome sequencing and annotation.</title>
        <authorList>
            <consortium name="The Broad Institute Genomics Platform"/>
            <consortium name="The Broad Institute Genome Sequencing Center for Infectious Disease"/>
            <person name="Wu L."/>
            <person name="Ma J."/>
        </authorList>
    </citation>
    <scope>NUCLEOTIDE SEQUENCE [LARGE SCALE GENOMIC DNA]</scope>
    <source>
        <strain evidence="2">JCM 15442</strain>
    </source>
</reference>
<dbReference type="EMBL" id="BMOL01000018">
    <property type="protein sequence ID" value="GGL90474.1"/>
    <property type="molecule type" value="Genomic_DNA"/>
</dbReference>
<sequence>MGVQGEPEFALKMTGRGVQRQTVHAVSAHRLDMMAIALAREDGGGGRGTMHGTRVVTLSDKHLF</sequence>
<keyword evidence="2" id="KW-1185">Reference proteome</keyword>